<reference evidence="2" key="1">
    <citation type="submission" date="2022-09" db="EMBL/GenBank/DDBJ databases">
        <authorList>
            <person name="De Moura G.S."/>
            <person name="Carvalho E."/>
            <person name="Ramos Sanchez E.M."/>
            <person name="Sellera F.P."/>
            <person name="Marques M.F.S."/>
            <person name="Heinemann M.B."/>
            <person name="De Vliegher S."/>
            <person name="Souza F.N."/>
            <person name="Mota R.A."/>
        </authorList>
    </citation>
    <scope>NUCLEOTIDE SEQUENCE</scope>
    <source>
        <strain evidence="2">BR656</strain>
    </source>
</reference>
<dbReference type="Proteomes" id="UP001176210">
    <property type="component" value="Unassembled WGS sequence"/>
</dbReference>
<evidence type="ECO:0000256" key="1">
    <source>
        <dbReference type="SAM" id="MobiDB-lite"/>
    </source>
</evidence>
<sequence>MDFNENDELNETFNEQFEDVEPPSESAVDKKVVEVLRGYSEIDSLKGLKTFNGYDAYDLVKSINDFIYNSDKLGNQLKNIINDPIPIDLNVSTHYCNCEITDLKSGDCKVSINYTNYFQMNVNDFYSINSFNDLEKYIKGNLILHSEAY</sequence>
<feature type="region of interest" description="Disordered" evidence="1">
    <location>
        <begin position="1"/>
        <end position="25"/>
    </location>
</feature>
<gene>
    <name evidence="2" type="ORF">OWO77_09410</name>
</gene>
<comment type="caution">
    <text evidence="2">The sequence shown here is derived from an EMBL/GenBank/DDBJ whole genome shotgun (WGS) entry which is preliminary data.</text>
</comment>
<keyword evidence="3" id="KW-1185">Reference proteome</keyword>
<reference evidence="2" key="2">
    <citation type="journal article" date="2023" name="Vet. Microbiol.">
        <title>Emergence of livestock-associated Mammaliicoccus sciuri ST71 co-harbouring mecA and mecC genes in Brazil.</title>
        <authorList>
            <person name="de Moura G.S."/>
            <person name="de Carvalho E."/>
            <person name="Ramos Sanchez E.M."/>
            <person name="Sellera F.P."/>
            <person name="Marques M.F.S."/>
            <person name="Heinemann M.B."/>
            <person name="De Vliegher S."/>
            <person name="Souza F.N."/>
            <person name="Mota R.A."/>
        </authorList>
    </citation>
    <scope>NUCLEOTIDE SEQUENCE</scope>
    <source>
        <strain evidence="2">BR656</strain>
    </source>
</reference>
<accession>A0ABT7HZU4</accession>
<organism evidence="2 3">
    <name type="scientific">Mammaliicoccus sciuri</name>
    <name type="common">Staphylococcus sciuri</name>
    <dbReference type="NCBI Taxonomy" id="1296"/>
    <lineage>
        <taxon>Bacteria</taxon>
        <taxon>Bacillati</taxon>
        <taxon>Bacillota</taxon>
        <taxon>Bacilli</taxon>
        <taxon>Bacillales</taxon>
        <taxon>Staphylococcaceae</taxon>
        <taxon>Mammaliicoccus</taxon>
    </lineage>
</organism>
<proteinExistence type="predicted"/>
<name>A0ABT7HZU4_MAMSC</name>
<dbReference type="RefSeq" id="WP_239739936.1">
    <property type="nucleotide sequence ID" value="NZ_JAPNQN010000003.1"/>
</dbReference>
<feature type="compositionally biased region" description="Acidic residues" evidence="1">
    <location>
        <begin position="1"/>
        <end position="22"/>
    </location>
</feature>
<dbReference type="EMBL" id="JAPNQM010000004">
    <property type="protein sequence ID" value="MDL0117179.1"/>
    <property type="molecule type" value="Genomic_DNA"/>
</dbReference>
<evidence type="ECO:0000313" key="2">
    <source>
        <dbReference type="EMBL" id="MDL0117179.1"/>
    </source>
</evidence>
<protein>
    <submittedName>
        <fullName evidence="2">Uncharacterized protein</fullName>
    </submittedName>
</protein>
<evidence type="ECO:0000313" key="3">
    <source>
        <dbReference type="Proteomes" id="UP001176210"/>
    </source>
</evidence>